<evidence type="ECO:0000313" key="3">
    <source>
        <dbReference type="EMBL" id="QHU16381.1"/>
    </source>
</evidence>
<evidence type="ECO:0000259" key="2">
    <source>
        <dbReference type="Pfam" id="PF00004"/>
    </source>
</evidence>
<dbReference type="GO" id="GO:0005634">
    <property type="term" value="C:nucleus"/>
    <property type="evidence" value="ECO:0007669"/>
    <property type="project" value="TreeGrafter"/>
</dbReference>
<dbReference type="GO" id="GO:0016887">
    <property type="term" value="F:ATP hydrolysis activity"/>
    <property type="evidence" value="ECO:0007669"/>
    <property type="project" value="InterPro"/>
</dbReference>
<dbReference type="Pfam" id="PF00004">
    <property type="entry name" value="AAA"/>
    <property type="match status" value="1"/>
</dbReference>
<accession>A0A6C0KGQ7</accession>
<dbReference type="GO" id="GO:0003677">
    <property type="term" value="F:DNA binding"/>
    <property type="evidence" value="ECO:0007669"/>
    <property type="project" value="TreeGrafter"/>
</dbReference>
<name>A0A6C0KGQ7_9ZZZZ</name>
<dbReference type="GO" id="GO:0006260">
    <property type="term" value="P:DNA replication"/>
    <property type="evidence" value="ECO:0007669"/>
    <property type="project" value="UniProtKB-KW"/>
</dbReference>
<dbReference type="AlphaFoldDB" id="A0A6C0KGQ7"/>
<dbReference type="SUPFAM" id="SSF52540">
    <property type="entry name" value="P-loop containing nucleoside triphosphate hydrolases"/>
    <property type="match status" value="1"/>
</dbReference>
<reference evidence="3" key="1">
    <citation type="journal article" date="2020" name="Nature">
        <title>Giant virus diversity and host interactions through global metagenomics.</title>
        <authorList>
            <person name="Schulz F."/>
            <person name="Roux S."/>
            <person name="Paez-Espino D."/>
            <person name="Jungbluth S."/>
            <person name="Walsh D.A."/>
            <person name="Denef V.J."/>
            <person name="McMahon K.D."/>
            <person name="Konstantinidis K.T."/>
            <person name="Eloe-Fadrosh E.A."/>
            <person name="Kyrpides N.C."/>
            <person name="Woyke T."/>
        </authorList>
    </citation>
    <scope>NUCLEOTIDE SEQUENCE</scope>
    <source>
        <strain evidence="3">GVMAG-S-3300011013-78</strain>
    </source>
</reference>
<sequence>MDKLNLIKILERETIKNQIIDFLNVFNANKHDLSIIRGIYLYGAPGIGKTEFIKEILITINVDMVYYDASDIRNKNIINNITNNNMSDTNILSMFHKKTKKIVIVMDEVDGMNNGDKGGINNLIKVIRPKKTKKQKKEEYTINPIICISNYNVDKKIKELKKNCLSIELKTPSYSQLKNIVNLIMPNLELNLKQNILKYINGDLRKLVTTYDIYNNQQNILKNQLVQNIFKTKTFNDDTKEITKKLINNRYNIDDHNTLLNDTDRTSVALLFHENIIDVLQKRDKKEAIQLYLQFLNNICFADYIDRITFQKQIWIFNEMSSLLKTFKNNKLIHDEIQNIKYNPSDVRFTKVLTKYSTEYNNNVFIQMLCQQLTMDKKDLYYFFLKTKEEFVLQDIYEYMDNYDINKLDVNRMFRLLE</sequence>
<dbReference type="InterPro" id="IPR003959">
    <property type="entry name" value="ATPase_AAA_core"/>
</dbReference>
<dbReference type="PANTHER" id="PTHR23389">
    <property type="entry name" value="CHROMOSOME TRANSMISSION FIDELITY FACTOR 18"/>
    <property type="match status" value="1"/>
</dbReference>
<dbReference type="PANTHER" id="PTHR23389:SF6">
    <property type="entry name" value="REPLICATION FACTOR C SUBUNIT 1"/>
    <property type="match status" value="1"/>
</dbReference>
<dbReference type="CDD" id="cd00009">
    <property type="entry name" value="AAA"/>
    <property type="match status" value="1"/>
</dbReference>
<organism evidence="3">
    <name type="scientific">viral metagenome</name>
    <dbReference type="NCBI Taxonomy" id="1070528"/>
    <lineage>
        <taxon>unclassified sequences</taxon>
        <taxon>metagenomes</taxon>
        <taxon>organismal metagenomes</taxon>
    </lineage>
</organism>
<feature type="domain" description="ATPase AAA-type core" evidence="2">
    <location>
        <begin position="39"/>
        <end position="156"/>
    </location>
</feature>
<dbReference type="Gene3D" id="3.40.50.300">
    <property type="entry name" value="P-loop containing nucleotide triphosphate hydrolases"/>
    <property type="match status" value="1"/>
</dbReference>
<protein>
    <recommendedName>
        <fullName evidence="2">ATPase AAA-type core domain-containing protein</fullName>
    </recommendedName>
</protein>
<dbReference type="InterPro" id="IPR027417">
    <property type="entry name" value="P-loop_NTPase"/>
</dbReference>
<dbReference type="GO" id="GO:0005524">
    <property type="term" value="F:ATP binding"/>
    <property type="evidence" value="ECO:0007669"/>
    <property type="project" value="InterPro"/>
</dbReference>
<evidence type="ECO:0000256" key="1">
    <source>
        <dbReference type="ARBA" id="ARBA00022705"/>
    </source>
</evidence>
<dbReference type="EMBL" id="MN740880">
    <property type="protein sequence ID" value="QHU16381.1"/>
    <property type="molecule type" value="Genomic_DNA"/>
</dbReference>
<keyword evidence="1" id="KW-0235">DNA replication</keyword>
<proteinExistence type="predicted"/>